<dbReference type="EMBL" id="JAKLTN010000001">
    <property type="protein sequence ID" value="MCG2575532.1"/>
    <property type="molecule type" value="Genomic_DNA"/>
</dbReference>
<organism evidence="2 3">
    <name type="scientific">Dechloromonas hankyongensis</name>
    <dbReference type="NCBI Taxonomy" id="2908002"/>
    <lineage>
        <taxon>Bacteria</taxon>
        <taxon>Pseudomonadati</taxon>
        <taxon>Pseudomonadota</taxon>
        <taxon>Betaproteobacteria</taxon>
        <taxon>Rhodocyclales</taxon>
        <taxon>Azonexaceae</taxon>
        <taxon>Dechloromonas</taxon>
    </lineage>
</organism>
<evidence type="ECO:0000259" key="1">
    <source>
        <dbReference type="PROSITE" id="PS50206"/>
    </source>
</evidence>
<gene>
    <name evidence="2" type="ORF">LZ012_00825</name>
</gene>
<keyword evidence="3" id="KW-1185">Reference proteome</keyword>
<dbReference type="InterPro" id="IPR036873">
    <property type="entry name" value="Rhodanese-like_dom_sf"/>
</dbReference>
<evidence type="ECO:0000313" key="2">
    <source>
        <dbReference type="EMBL" id="MCG2575532.1"/>
    </source>
</evidence>
<name>A0ABS9JX98_9RHOO</name>
<evidence type="ECO:0000313" key="3">
    <source>
        <dbReference type="Proteomes" id="UP001165384"/>
    </source>
</evidence>
<dbReference type="PANTHER" id="PTHR43031:SF17">
    <property type="entry name" value="SULFURTRANSFERASE YTWF-RELATED"/>
    <property type="match status" value="1"/>
</dbReference>
<dbReference type="SUPFAM" id="SSF52821">
    <property type="entry name" value="Rhodanese/Cell cycle control phosphatase"/>
    <property type="match status" value="1"/>
</dbReference>
<dbReference type="CDD" id="cd01528">
    <property type="entry name" value="RHOD_2"/>
    <property type="match status" value="1"/>
</dbReference>
<reference evidence="2" key="1">
    <citation type="submission" date="2022-01" db="EMBL/GenBank/DDBJ databases">
        <authorList>
            <person name="Jo J.-H."/>
            <person name="Im W.-T."/>
        </authorList>
    </citation>
    <scope>NUCLEOTIDE SEQUENCE</scope>
    <source>
        <strain evidence="2">XY25</strain>
    </source>
</reference>
<feature type="domain" description="Rhodanese" evidence="1">
    <location>
        <begin position="17"/>
        <end position="105"/>
    </location>
</feature>
<dbReference type="PROSITE" id="PS50206">
    <property type="entry name" value="RHODANESE_3"/>
    <property type="match status" value="1"/>
</dbReference>
<comment type="caution">
    <text evidence="2">The sequence shown here is derived from an EMBL/GenBank/DDBJ whole genome shotgun (WGS) entry which is preliminary data.</text>
</comment>
<dbReference type="PANTHER" id="PTHR43031">
    <property type="entry name" value="FAD-DEPENDENT OXIDOREDUCTASE"/>
    <property type="match status" value="1"/>
</dbReference>
<dbReference type="Pfam" id="PF00581">
    <property type="entry name" value="Rhodanese"/>
    <property type="match status" value="1"/>
</dbReference>
<accession>A0ABS9JX98</accession>
<dbReference type="SMART" id="SM00450">
    <property type="entry name" value="RHOD"/>
    <property type="match status" value="1"/>
</dbReference>
<dbReference type="Proteomes" id="UP001165384">
    <property type="component" value="Unassembled WGS sequence"/>
</dbReference>
<sequence>MQQLSVQQLAEWLADDKRPDPVLLDVREPWELELCRLAGSQHIPMHLVPMRCAEIDTDRDIVVICHHGARSMQVAMFLERQGFDSVLNLSGGVDAWAGEIDPDMRRY</sequence>
<dbReference type="InterPro" id="IPR001763">
    <property type="entry name" value="Rhodanese-like_dom"/>
</dbReference>
<proteinExistence type="predicted"/>
<dbReference type="Gene3D" id="3.40.250.10">
    <property type="entry name" value="Rhodanese-like domain"/>
    <property type="match status" value="1"/>
</dbReference>
<dbReference type="InterPro" id="IPR050229">
    <property type="entry name" value="GlpE_sulfurtransferase"/>
</dbReference>
<protein>
    <submittedName>
        <fullName evidence="2">Sulfurtransferase</fullName>
    </submittedName>
</protein>
<dbReference type="RefSeq" id="WP_275706558.1">
    <property type="nucleotide sequence ID" value="NZ_JAKLTN010000001.1"/>
</dbReference>